<protein>
    <submittedName>
        <fullName evidence="1">HrpA-like RNA helicase</fullName>
    </submittedName>
</protein>
<sequence>MGTVLSDVPLRLPVSPVLPTLVAALAEAGGAVLVAPPGTGKTTLAPFAVADRVEGRVVVLDGGDRRVEAG</sequence>
<organism evidence="1 2">
    <name type="scientific">Micromonospora purpureochromogenes</name>
    <dbReference type="NCBI Taxonomy" id="47872"/>
    <lineage>
        <taxon>Bacteria</taxon>
        <taxon>Bacillati</taxon>
        <taxon>Actinomycetota</taxon>
        <taxon>Actinomycetes</taxon>
        <taxon>Micromonosporales</taxon>
        <taxon>Micromonosporaceae</taxon>
        <taxon>Micromonospora</taxon>
    </lineage>
</organism>
<reference evidence="1 2" key="1">
    <citation type="submission" date="2020-07" db="EMBL/GenBank/DDBJ databases">
        <title>Sequencing the genomes of 1000 actinobacteria strains.</title>
        <authorList>
            <person name="Klenk H.-P."/>
        </authorList>
    </citation>
    <scope>NUCLEOTIDE SEQUENCE [LARGE SCALE GENOMIC DNA]</scope>
    <source>
        <strain evidence="1 2">DSM 43814</strain>
    </source>
</reference>
<dbReference type="EMBL" id="JACCCQ010000001">
    <property type="protein sequence ID" value="NYF58312.1"/>
    <property type="molecule type" value="Genomic_DNA"/>
</dbReference>
<name>A0ABX2RP68_9ACTN</name>
<evidence type="ECO:0000313" key="2">
    <source>
        <dbReference type="Proteomes" id="UP000631553"/>
    </source>
</evidence>
<proteinExistence type="predicted"/>
<comment type="caution">
    <text evidence="1">The sequence shown here is derived from an EMBL/GenBank/DDBJ whole genome shotgun (WGS) entry which is preliminary data.</text>
</comment>
<evidence type="ECO:0000313" key="1">
    <source>
        <dbReference type="EMBL" id="NYF58312.1"/>
    </source>
</evidence>
<dbReference type="Proteomes" id="UP000631553">
    <property type="component" value="Unassembled WGS sequence"/>
</dbReference>
<accession>A0ABX2RP68</accession>
<keyword evidence="2" id="KW-1185">Reference proteome</keyword>
<dbReference type="InterPro" id="IPR027417">
    <property type="entry name" value="P-loop_NTPase"/>
</dbReference>
<gene>
    <name evidence="1" type="ORF">HDA35_004143</name>
</gene>
<dbReference type="SUPFAM" id="SSF52540">
    <property type="entry name" value="P-loop containing nucleoside triphosphate hydrolases"/>
    <property type="match status" value="1"/>
</dbReference>